<evidence type="ECO:0000313" key="2">
    <source>
        <dbReference type="Proteomes" id="UP000694865"/>
    </source>
</evidence>
<sequence>MENIKAPDKLDVNANNLALVWKRWKEELTLYTELVLTETQENKKCKLFLYLIGKEGREIYETMKFEKEEKDLKLEDLIKAFDDHCNPKKNETVERYKFFTRNQEPHEGLDKYITDLKVLAATCNFSTLHDSLIRDRLVCGIGDTRLRERLLRETDLNLDKCLQICRASELSKERIRTIEAPVVVHAVRQSHDKAQKSYKKTSSVSLQSCKYCGKKHDHDKNKCPAYRKQCHNCKKMNHFASQCMQSKRKQKAVYNIAEYSDNECEEIQLVTLSPENEYVNRVTESSFPKQIHATMSINKRPVKFQLDLGASCNIIPLKELGNVNDYKFIKTDRVLVMYNKATMKPKGQTKVKMVNPKNGKKYRAEFVVVDDETSIPLLGSRAIQQMGLVKVQHEQIMVVNDKPTAKMRLSVHRTDKKTDMKPVSVEQIVKEFPDVFEGTGKLAGKYHLELDPNVQPVIHPPRKVPVAVKSQLKDELDRLIEEKIIAPVTEPTPWVSSLVTVIKPGKMRICIDPRDLNTALRRSHYPFTDYRRHITRAEQS</sequence>
<dbReference type="PANTHER" id="PTHR37984">
    <property type="entry name" value="PROTEIN CBG26694"/>
    <property type="match status" value="1"/>
</dbReference>
<dbReference type="InterPro" id="IPR001878">
    <property type="entry name" value="Znf_CCHC"/>
</dbReference>
<protein>
    <submittedName>
        <fullName evidence="3">Uncharacterized protein LOC102808110</fullName>
    </submittedName>
</protein>
<dbReference type="PANTHER" id="PTHR37984:SF8">
    <property type="entry name" value="CCHC-TYPE DOMAIN-CONTAINING PROTEIN"/>
    <property type="match status" value="1"/>
</dbReference>
<proteinExistence type="predicted"/>
<feature type="domain" description="CCHC-type" evidence="1">
    <location>
        <begin position="229"/>
        <end position="245"/>
    </location>
</feature>
<evidence type="ECO:0000313" key="3">
    <source>
        <dbReference type="RefSeq" id="XP_006820893.1"/>
    </source>
</evidence>
<name>A0ABM0MLK2_SACKO</name>
<dbReference type="InterPro" id="IPR021109">
    <property type="entry name" value="Peptidase_aspartic_dom_sf"/>
</dbReference>
<dbReference type="SMART" id="SM00343">
    <property type="entry name" value="ZnF_C2HC"/>
    <property type="match status" value="2"/>
</dbReference>
<dbReference type="SUPFAM" id="SSF50630">
    <property type="entry name" value="Acid proteases"/>
    <property type="match status" value="1"/>
</dbReference>
<evidence type="ECO:0000259" key="1">
    <source>
        <dbReference type="SMART" id="SM00343"/>
    </source>
</evidence>
<dbReference type="CDD" id="cd05481">
    <property type="entry name" value="retropepsin_like_LTR_1"/>
    <property type="match status" value="1"/>
</dbReference>
<dbReference type="Gene3D" id="3.10.10.10">
    <property type="entry name" value="HIV Type 1 Reverse Transcriptase, subunit A, domain 1"/>
    <property type="match status" value="1"/>
</dbReference>
<gene>
    <name evidence="3" type="primary">LOC102808110</name>
</gene>
<dbReference type="RefSeq" id="XP_006820893.1">
    <property type="nucleotide sequence ID" value="XM_006820830.1"/>
</dbReference>
<reference evidence="3" key="1">
    <citation type="submission" date="2025-08" db="UniProtKB">
        <authorList>
            <consortium name="RefSeq"/>
        </authorList>
    </citation>
    <scope>IDENTIFICATION</scope>
    <source>
        <tissue evidence="3">Testes</tissue>
    </source>
</reference>
<keyword evidence="2" id="KW-1185">Reference proteome</keyword>
<dbReference type="GeneID" id="102808110"/>
<dbReference type="InterPro" id="IPR050951">
    <property type="entry name" value="Retrovirus_Pol_polyprotein"/>
</dbReference>
<organism evidence="2 3">
    <name type="scientific">Saccoglossus kowalevskii</name>
    <name type="common">Acorn worm</name>
    <dbReference type="NCBI Taxonomy" id="10224"/>
    <lineage>
        <taxon>Eukaryota</taxon>
        <taxon>Metazoa</taxon>
        <taxon>Hemichordata</taxon>
        <taxon>Enteropneusta</taxon>
        <taxon>Harrimaniidae</taxon>
        <taxon>Saccoglossus</taxon>
    </lineage>
</organism>
<dbReference type="Gene3D" id="2.40.70.10">
    <property type="entry name" value="Acid Proteases"/>
    <property type="match status" value="1"/>
</dbReference>
<feature type="domain" description="CCHC-type" evidence="1">
    <location>
        <begin position="208"/>
        <end position="225"/>
    </location>
</feature>
<dbReference type="SUPFAM" id="SSF56672">
    <property type="entry name" value="DNA/RNA polymerases"/>
    <property type="match status" value="1"/>
</dbReference>
<accession>A0ABM0MLK2</accession>
<dbReference type="InterPro" id="IPR043502">
    <property type="entry name" value="DNA/RNA_pol_sf"/>
</dbReference>
<dbReference type="Proteomes" id="UP000694865">
    <property type="component" value="Unplaced"/>
</dbReference>